<dbReference type="SUPFAM" id="SSF54593">
    <property type="entry name" value="Glyoxalase/Bleomycin resistance protein/Dihydroxybiphenyl dioxygenase"/>
    <property type="match status" value="1"/>
</dbReference>
<evidence type="ECO:0000313" key="2">
    <source>
        <dbReference type="EMBL" id="RDE24284.1"/>
    </source>
</evidence>
<evidence type="ECO:0000313" key="3">
    <source>
        <dbReference type="Proteomes" id="UP000253769"/>
    </source>
</evidence>
<dbReference type="InterPro" id="IPR029068">
    <property type="entry name" value="Glyas_Bleomycin-R_OHBP_Dase"/>
</dbReference>
<evidence type="ECO:0000259" key="1">
    <source>
        <dbReference type="PROSITE" id="PS51819"/>
    </source>
</evidence>
<dbReference type="AlphaFoldDB" id="A0A369WUP9"/>
<dbReference type="InterPro" id="IPR004360">
    <property type="entry name" value="Glyas_Fos-R_dOase_dom"/>
</dbReference>
<dbReference type="Pfam" id="PF00903">
    <property type="entry name" value="Glyoxalase"/>
    <property type="match status" value="1"/>
</dbReference>
<dbReference type="EMBL" id="QQOH01000001">
    <property type="protein sequence ID" value="RDE24284.1"/>
    <property type="molecule type" value="Genomic_DNA"/>
</dbReference>
<comment type="caution">
    <text evidence="2">The sequence shown here is derived from an EMBL/GenBank/DDBJ whole genome shotgun (WGS) entry which is preliminary data.</text>
</comment>
<dbReference type="InterPro" id="IPR037523">
    <property type="entry name" value="VOC_core"/>
</dbReference>
<organism evidence="2 3">
    <name type="scientific">Motiliproteus coralliicola</name>
    <dbReference type="NCBI Taxonomy" id="2283196"/>
    <lineage>
        <taxon>Bacteria</taxon>
        <taxon>Pseudomonadati</taxon>
        <taxon>Pseudomonadota</taxon>
        <taxon>Gammaproteobacteria</taxon>
        <taxon>Oceanospirillales</taxon>
        <taxon>Oceanospirillaceae</taxon>
        <taxon>Motiliproteus</taxon>
    </lineage>
</organism>
<feature type="domain" description="VOC" evidence="1">
    <location>
        <begin position="3"/>
        <end position="128"/>
    </location>
</feature>
<reference evidence="2 3" key="1">
    <citation type="submission" date="2018-07" db="EMBL/GenBank/DDBJ databases">
        <title>Motiliproteus coralliicola sp. nov., a bacterium isolated from Coral.</title>
        <authorList>
            <person name="Wang G."/>
        </authorList>
    </citation>
    <scope>NUCLEOTIDE SEQUENCE [LARGE SCALE GENOMIC DNA]</scope>
    <source>
        <strain evidence="2 3">C34</strain>
    </source>
</reference>
<protein>
    <recommendedName>
        <fullName evidence="1">VOC domain-containing protein</fullName>
    </recommendedName>
</protein>
<dbReference type="Proteomes" id="UP000253769">
    <property type="component" value="Unassembled WGS sequence"/>
</dbReference>
<name>A0A369WUP9_9GAMM</name>
<proteinExistence type="predicted"/>
<dbReference type="PROSITE" id="PS51819">
    <property type="entry name" value="VOC"/>
    <property type="match status" value="1"/>
</dbReference>
<gene>
    <name evidence="2" type="ORF">DV711_01455</name>
</gene>
<dbReference type="RefSeq" id="WP_114693868.1">
    <property type="nucleotide sequence ID" value="NZ_QQOH01000001.1"/>
</dbReference>
<dbReference type="Gene3D" id="3.10.180.10">
    <property type="entry name" value="2,3-Dihydroxybiphenyl 1,2-Dioxygenase, domain 1"/>
    <property type="match status" value="1"/>
</dbReference>
<keyword evidence="3" id="KW-1185">Reference proteome</keyword>
<sequence>MKLTNMIPMLNISQIETSLEFYKAALGFEVVSDPTAVDEWRWATIRSGETELMLSETSYPLGLQQPVDPQQSTCWPTIFYFYPDNVESLHQHLTTLGYHPTALIETIYGMREFSLQDPDGHMLSFGEAMSD</sequence>
<dbReference type="OrthoDB" id="9803104at2"/>
<accession>A0A369WUP9</accession>